<comment type="subcellular location">
    <subcellularLocation>
        <location evidence="1">Endomembrane system</location>
        <topology evidence="1">Multi-pass membrane protein</topology>
    </subcellularLocation>
</comment>
<evidence type="ECO:0000256" key="1">
    <source>
        <dbReference type="ARBA" id="ARBA00004127"/>
    </source>
</evidence>
<keyword evidence="7 9" id="KW-1133">Transmembrane helix</keyword>
<dbReference type="Proteomes" id="UP000193920">
    <property type="component" value="Unassembled WGS sequence"/>
</dbReference>
<dbReference type="UniPathway" id="UPA00378"/>
<comment type="similarity">
    <text evidence="3">Belongs to the glycosyltransferase 39 family.</text>
</comment>
<dbReference type="EMBL" id="MCOG01000103">
    <property type="protein sequence ID" value="ORY47986.1"/>
    <property type="molecule type" value="Genomic_DNA"/>
</dbReference>
<evidence type="ECO:0000256" key="7">
    <source>
        <dbReference type="ARBA" id="ARBA00022989"/>
    </source>
</evidence>
<feature type="non-terminal residue" evidence="11">
    <location>
        <position position="1"/>
    </location>
</feature>
<feature type="transmembrane region" description="Helical" evidence="9">
    <location>
        <begin position="202"/>
        <end position="225"/>
    </location>
</feature>
<feature type="transmembrane region" description="Helical" evidence="9">
    <location>
        <begin position="171"/>
        <end position="190"/>
    </location>
</feature>
<feature type="transmembrane region" description="Helical" evidence="9">
    <location>
        <begin position="91"/>
        <end position="109"/>
    </location>
</feature>
<dbReference type="OrthoDB" id="5561486at2759"/>
<dbReference type="Gene3D" id="2.80.10.50">
    <property type="match status" value="1"/>
</dbReference>
<dbReference type="GO" id="GO:0004169">
    <property type="term" value="F:dolichyl-phosphate-mannose-protein mannosyltransferase activity"/>
    <property type="evidence" value="ECO:0007669"/>
    <property type="project" value="TreeGrafter"/>
</dbReference>
<dbReference type="AlphaFoldDB" id="A0A1Y2CM35"/>
<name>A0A1Y2CM35_9FUNG</name>
<evidence type="ECO:0000256" key="2">
    <source>
        <dbReference type="ARBA" id="ARBA00004922"/>
    </source>
</evidence>
<comment type="pathway">
    <text evidence="2">Protein modification; protein glycosylation.</text>
</comment>
<proteinExistence type="inferred from homology"/>
<dbReference type="SUPFAM" id="SSF82109">
    <property type="entry name" value="MIR domain"/>
    <property type="match status" value="1"/>
</dbReference>
<dbReference type="GO" id="GO:0012505">
    <property type="term" value="C:endomembrane system"/>
    <property type="evidence" value="ECO:0007669"/>
    <property type="project" value="UniProtKB-SubCell"/>
</dbReference>
<evidence type="ECO:0000313" key="11">
    <source>
        <dbReference type="EMBL" id="ORY47986.1"/>
    </source>
</evidence>
<evidence type="ECO:0000256" key="6">
    <source>
        <dbReference type="ARBA" id="ARBA00022692"/>
    </source>
</evidence>
<feature type="transmembrane region" description="Helical" evidence="9">
    <location>
        <begin position="67"/>
        <end position="84"/>
    </location>
</feature>
<keyword evidence="8 9" id="KW-0472">Membrane</keyword>
<dbReference type="Pfam" id="PF02366">
    <property type="entry name" value="PMT"/>
    <property type="match status" value="1"/>
</dbReference>
<feature type="transmembrane region" description="Helical" evidence="9">
    <location>
        <begin position="115"/>
        <end position="134"/>
    </location>
</feature>
<dbReference type="PANTHER" id="PTHR10050">
    <property type="entry name" value="DOLICHYL-PHOSPHATE-MANNOSE--PROTEIN MANNOSYLTRANSFERASE"/>
    <property type="match status" value="1"/>
</dbReference>
<evidence type="ECO:0000256" key="5">
    <source>
        <dbReference type="ARBA" id="ARBA00022679"/>
    </source>
</evidence>
<evidence type="ECO:0000313" key="12">
    <source>
        <dbReference type="Proteomes" id="UP000193920"/>
    </source>
</evidence>
<dbReference type="GO" id="GO:0016020">
    <property type="term" value="C:membrane"/>
    <property type="evidence" value="ECO:0007669"/>
    <property type="project" value="InterPro"/>
</dbReference>
<protein>
    <submittedName>
        <fullName evidence="11">PMT-domain-containing protein</fullName>
    </submittedName>
</protein>
<keyword evidence="6 9" id="KW-0812">Transmembrane</keyword>
<keyword evidence="5" id="KW-0808">Transferase</keyword>
<reference evidence="11 12" key="1">
    <citation type="submission" date="2016-08" db="EMBL/GenBank/DDBJ databases">
        <title>A Parts List for Fungal Cellulosomes Revealed by Comparative Genomics.</title>
        <authorList>
            <consortium name="DOE Joint Genome Institute"/>
            <person name="Haitjema C.H."/>
            <person name="Gilmore S.P."/>
            <person name="Henske J.K."/>
            <person name="Solomon K.V."/>
            <person name="De Groot R."/>
            <person name="Kuo A."/>
            <person name="Mondo S.J."/>
            <person name="Salamov A.A."/>
            <person name="Labutti K."/>
            <person name="Zhao Z."/>
            <person name="Chiniquy J."/>
            <person name="Barry K."/>
            <person name="Brewer H.M."/>
            <person name="Purvine S.O."/>
            <person name="Wright A.T."/>
            <person name="Boxma B."/>
            <person name="Van Alen T."/>
            <person name="Hackstein J.H."/>
            <person name="Baker S.E."/>
            <person name="Grigoriev I.V."/>
            <person name="O'Malley M.A."/>
        </authorList>
    </citation>
    <scope>NUCLEOTIDE SEQUENCE [LARGE SCALE GENOMIC DNA]</scope>
    <source>
        <strain evidence="11 12">G1</strain>
    </source>
</reference>
<sequence>SWDETHFALATSDYVGKRFFFDLHPPLGKQILAIFGYFLKFDSNLYSHYFPFPGGAKYIEGLKYVELRIVCAFFGALVVPLTYLSGIELKISKKISILLGVLIAIENSLVVMSKFILLDAFLLFFNSLTCYCFLKFNNNKRKEFSFSWWTWQFLLGISMGGLISIKWTGFQTYGLIGIFTIYDLFIYYIKNFKNTKIYAIHWLSRIVCLIILPFFIYTSLFYIHFEWFTISGDGSPKMNTAFKSKLKGNTLYGPLEITYNSTVTLKNSRIGGGNLYTSPQIQYYNNWVSTYLNNDPGLNWIIKKNYSSNENKKADEYVYDGDIIQIGILNIIQFFFY</sequence>
<dbReference type="InterPro" id="IPR036300">
    <property type="entry name" value="MIR_dom_sf"/>
</dbReference>
<comment type="caution">
    <text evidence="11">The sequence shown here is derived from an EMBL/GenBank/DDBJ whole genome shotgun (WGS) entry which is preliminary data.</text>
</comment>
<dbReference type="InterPro" id="IPR027005">
    <property type="entry name" value="PMT-like"/>
</dbReference>
<dbReference type="InterPro" id="IPR003342">
    <property type="entry name" value="ArnT-like_N"/>
</dbReference>
<dbReference type="STRING" id="1754190.A0A1Y2CM35"/>
<evidence type="ECO:0000256" key="3">
    <source>
        <dbReference type="ARBA" id="ARBA00007222"/>
    </source>
</evidence>
<accession>A0A1Y2CM35</accession>
<feature type="domain" description="ArnT-like N-terminal" evidence="10">
    <location>
        <begin position="2"/>
        <end position="227"/>
    </location>
</feature>
<organism evidence="11 12">
    <name type="scientific">Neocallimastix californiae</name>
    <dbReference type="NCBI Taxonomy" id="1754190"/>
    <lineage>
        <taxon>Eukaryota</taxon>
        <taxon>Fungi</taxon>
        <taxon>Fungi incertae sedis</taxon>
        <taxon>Chytridiomycota</taxon>
        <taxon>Chytridiomycota incertae sedis</taxon>
        <taxon>Neocallimastigomycetes</taxon>
        <taxon>Neocallimastigales</taxon>
        <taxon>Neocallimastigaceae</taxon>
        <taxon>Neocallimastix</taxon>
    </lineage>
</organism>
<gene>
    <name evidence="11" type="ORF">LY90DRAFT_415208</name>
</gene>
<feature type="transmembrane region" description="Helical" evidence="9">
    <location>
        <begin position="146"/>
        <end position="165"/>
    </location>
</feature>
<keyword evidence="12" id="KW-1185">Reference proteome</keyword>
<evidence type="ECO:0000256" key="4">
    <source>
        <dbReference type="ARBA" id="ARBA00022676"/>
    </source>
</evidence>
<evidence type="ECO:0000259" key="10">
    <source>
        <dbReference type="Pfam" id="PF02366"/>
    </source>
</evidence>
<evidence type="ECO:0000256" key="9">
    <source>
        <dbReference type="SAM" id="Phobius"/>
    </source>
</evidence>
<evidence type="ECO:0000256" key="8">
    <source>
        <dbReference type="ARBA" id="ARBA00023136"/>
    </source>
</evidence>
<keyword evidence="4" id="KW-0328">Glycosyltransferase</keyword>
<dbReference type="PANTHER" id="PTHR10050:SF46">
    <property type="entry name" value="PROTEIN O-MANNOSYL-TRANSFERASE 2"/>
    <property type="match status" value="1"/>
</dbReference>